<accession>A0A8H4RUX8</accession>
<name>A0A8H4RUX8_9HELO</name>
<sequence>MTSSAESQTRYKLVYRVPASHLEATKEAIFAAGGGVYAGGKYIKACFEIPGNGQFLPVAEAGAHPHTGTVGTLEKVDEIRVEILCTGREVTKACVTALKGAHPYEVVAYEVYKLEDF</sequence>
<proteinExistence type="predicted"/>
<dbReference type="OrthoDB" id="15981at2759"/>
<dbReference type="AlphaFoldDB" id="A0A8H4RUX8"/>
<reference evidence="2 3" key="1">
    <citation type="submission" date="2020-03" db="EMBL/GenBank/DDBJ databases">
        <title>Draft Genome Sequence of Cudoniella acicularis.</title>
        <authorList>
            <person name="Buettner E."/>
            <person name="Kellner H."/>
        </authorList>
    </citation>
    <scope>NUCLEOTIDE SEQUENCE [LARGE SCALE GENOMIC DNA]</scope>
    <source>
        <strain evidence="2 3">DSM 108380</strain>
    </source>
</reference>
<evidence type="ECO:0000313" key="3">
    <source>
        <dbReference type="Proteomes" id="UP000566819"/>
    </source>
</evidence>
<comment type="caution">
    <text evidence="2">The sequence shown here is derived from an EMBL/GenBank/DDBJ whole genome shotgun (WGS) entry which is preliminary data.</text>
</comment>
<keyword evidence="3" id="KW-1185">Reference proteome</keyword>
<organism evidence="2 3">
    <name type="scientific">Cudoniella acicularis</name>
    <dbReference type="NCBI Taxonomy" id="354080"/>
    <lineage>
        <taxon>Eukaryota</taxon>
        <taxon>Fungi</taxon>
        <taxon>Dikarya</taxon>
        <taxon>Ascomycota</taxon>
        <taxon>Pezizomycotina</taxon>
        <taxon>Leotiomycetes</taxon>
        <taxon>Helotiales</taxon>
        <taxon>Tricladiaceae</taxon>
        <taxon>Cudoniella</taxon>
    </lineage>
</organism>
<protein>
    <recommendedName>
        <fullName evidence="1">ATP phosphoribosyltransferase</fullName>
    </recommendedName>
</protein>
<evidence type="ECO:0000256" key="1">
    <source>
        <dbReference type="ARBA" id="ARBA00020998"/>
    </source>
</evidence>
<dbReference type="PANTHER" id="PTHR41774">
    <property type="match status" value="1"/>
</dbReference>
<dbReference type="SUPFAM" id="SSF102705">
    <property type="entry name" value="NIF3 (NGG1p interacting factor 3)-like"/>
    <property type="match status" value="1"/>
</dbReference>
<evidence type="ECO:0000313" key="2">
    <source>
        <dbReference type="EMBL" id="KAF4635500.1"/>
    </source>
</evidence>
<dbReference type="Proteomes" id="UP000566819">
    <property type="component" value="Unassembled WGS sequence"/>
</dbReference>
<dbReference type="EMBL" id="JAAMPI010000116">
    <property type="protein sequence ID" value="KAF4635500.1"/>
    <property type="molecule type" value="Genomic_DNA"/>
</dbReference>
<dbReference type="Gene3D" id="3.30.70.120">
    <property type="match status" value="1"/>
</dbReference>
<dbReference type="InterPro" id="IPR036069">
    <property type="entry name" value="DUF34/NIF3_sf"/>
</dbReference>
<dbReference type="InterPro" id="IPR015867">
    <property type="entry name" value="N-reg_PII/ATP_PRibTrfase_C"/>
</dbReference>
<dbReference type="PANTHER" id="PTHR41774:SF1">
    <property type="entry name" value="NGG1P INTERACTING FACTOR NIF3"/>
    <property type="match status" value="1"/>
</dbReference>
<gene>
    <name evidence="2" type="ORF">G7Y89_g2605</name>
</gene>